<dbReference type="EMBL" id="UYJE01001013">
    <property type="protein sequence ID" value="VDH98347.1"/>
    <property type="molecule type" value="Genomic_DNA"/>
</dbReference>
<keyword evidence="8" id="KW-1185">Reference proteome</keyword>
<feature type="coiled-coil region" evidence="4">
    <location>
        <begin position="66"/>
        <end position="120"/>
    </location>
</feature>
<organism evidence="7 8">
    <name type="scientific">Mytilus galloprovincialis</name>
    <name type="common">Mediterranean mussel</name>
    <dbReference type="NCBI Taxonomy" id="29158"/>
    <lineage>
        <taxon>Eukaryota</taxon>
        <taxon>Metazoa</taxon>
        <taxon>Spiralia</taxon>
        <taxon>Lophotrochozoa</taxon>
        <taxon>Mollusca</taxon>
        <taxon>Bivalvia</taxon>
        <taxon>Autobranchia</taxon>
        <taxon>Pteriomorphia</taxon>
        <taxon>Mytilida</taxon>
        <taxon>Mytiloidea</taxon>
        <taxon>Mytilidae</taxon>
        <taxon>Mytilinae</taxon>
        <taxon>Mytilus</taxon>
    </lineage>
</organism>
<dbReference type="Gene3D" id="2.60.120.40">
    <property type="match status" value="1"/>
</dbReference>
<comment type="subcellular location">
    <subcellularLocation>
        <location evidence="1">Secreted</location>
    </subcellularLocation>
</comment>
<dbReference type="PANTHER" id="PTHR22923:SF116">
    <property type="entry name" value="C1Q DOMAIN-CONTAINING PROTEIN"/>
    <property type="match status" value="1"/>
</dbReference>
<feature type="chain" id="PRO_5033000675" description="C1q domain-containing protein" evidence="5">
    <location>
        <begin position="27"/>
        <end position="393"/>
    </location>
</feature>
<evidence type="ECO:0000256" key="4">
    <source>
        <dbReference type="SAM" id="Coils"/>
    </source>
</evidence>
<accession>A0A8B6C1N6</accession>
<dbReference type="OrthoDB" id="6090657at2759"/>
<keyword evidence="3 5" id="KW-0732">Signal</keyword>
<dbReference type="PANTHER" id="PTHR22923">
    <property type="entry name" value="CEREBELLIN-RELATED"/>
    <property type="match status" value="1"/>
</dbReference>
<protein>
    <recommendedName>
        <fullName evidence="6">C1q domain-containing protein</fullName>
    </recommendedName>
</protein>
<reference evidence="7" key="1">
    <citation type="submission" date="2018-11" db="EMBL/GenBank/DDBJ databases">
        <authorList>
            <person name="Alioto T."/>
            <person name="Alioto T."/>
        </authorList>
    </citation>
    <scope>NUCLEOTIDE SEQUENCE</scope>
</reference>
<comment type="caution">
    <text evidence="7">The sequence shown here is derived from an EMBL/GenBank/DDBJ whole genome shotgun (WGS) entry which is preliminary data.</text>
</comment>
<feature type="domain" description="C1q" evidence="6">
    <location>
        <begin position="280"/>
        <end position="374"/>
    </location>
</feature>
<evidence type="ECO:0000256" key="1">
    <source>
        <dbReference type="ARBA" id="ARBA00004613"/>
    </source>
</evidence>
<keyword evidence="4" id="KW-0175">Coiled coil</keyword>
<dbReference type="InterPro" id="IPR008983">
    <property type="entry name" value="Tumour_necrosis_fac-like_dom"/>
</dbReference>
<dbReference type="SUPFAM" id="SSF49842">
    <property type="entry name" value="TNF-like"/>
    <property type="match status" value="1"/>
</dbReference>
<dbReference type="InterPro" id="IPR001073">
    <property type="entry name" value="C1q_dom"/>
</dbReference>
<feature type="signal peptide" evidence="5">
    <location>
        <begin position="1"/>
        <end position="26"/>
    </location>
</feature>
<dbReference type="Pfam" id="PF00386">
    <property type="entry name" value="C1q"/>
    <property type="match status" value="1"/>
</dbReference>
<dbReference type="AlphaFoldDB" id="A0A8B6C1N6"/>
<evidence type="ECO:0000256" key="2">
    <source>
        <dbReference type="ARBA" id="ARBA00022525"/>
    </source>
</evidence>
<evidence type="ECO:0000259" key="6">
    <source>
        <dbReference type="Pfam" id="PF00386"/>
    </source>
</evidence>
<keyword evidence="2" id="KW-0964">Secreted</keyword>
<evidence type="ECO:0000313" key="8">
    <source>
        <dbReference type="Proteomes" id="UP000596742"/>
    </source>
</evidence>
<dbReference type="GO" id="GO:0005576">
    <property type="term" value="C:extracellular region"/>
    <property type="evidence" value="ECO:0007669"/>
    <property type="project" value="UniProtKB-SubCell"/>
</dbReference>
<dbReference type="Proteomes" id="UP000596742">
    <property type="component" value="Unassembled WGS sequence"/>
</dbReference>
<evidence type="ECO:0000256" key="5">
    <source>
        <dbReference type="SAM" id="SignalP"/>
    </source>
</evidence>
<evidence type="ECO:0000256" key="3">
    <source>
        <dbReference type="ARBA" id="ARBA00022729"/>
    </source>
</evidence>
<evidence type="ECO:0000313" key="7">
    <source>
        <dbReference type="EMBL" id="VDH98347.1"/>
    </source>
</evidence>
<dbReference type="InterPro" id="IPR050822">
    <property type="entry name" value="Cerebellin_Synaptic_Org"/>
</dbReference>
<name>A0A8B6C1N6_MYTGA</name>
<sequence length="393" mass="44484">MKFFPLFLFFLHANGFLLDNSGSTSGQSGTSNQYVTSSVFFAESKARHQGDEQLRLYVDQSLAILTSQLENKFDFVEQKLIKCENQSVHNQAYESLEQQFVDLERKYVDLERKYNQLKSVNNDYNLIKHQLVSVQNKTSEISNDVLILKQLGNIKPLQEIQTLQQAVQTVSAQTQSLSVNERARSQDFLALYNMTIDSKRLIRELYVNASNQLKDLETNSSKQLLRLEQNLNSTAAGIIYQMEVKEIYDNATMSEMQKQINKNAERVAITAHPSSQGTLSTTIIKFDNVKFSVGISNMSAYKTTGKFTCEQEGLYMISASVLSNTNGAHYYIKLNGKDISLTYIGSHSSTYDHTGAVTVTQKLYPNDQVWLYAGGSWYLFGALYSQLTIITIK</sequence>
<gene>
    <name evidence="7" type="ORF">MGAL_10B054211</name>
</gene>
<proteinExistence type="predicted"/>